<evidence type="ECO:0000313" key="2">
    <source>
        <dbReference type="Proteomes" id="UP001523401"/>
    </source>
</evidence>
<name>A0ABT1CHM4_9PROT</name>
<reference evidence="1 2" key="1">
    <citation type="submission" date="2022-06" db="EMBL/GenBank/DDBJ databases">
        <title>Whole-genome of Asaia lannensis strain LMG 27011T.</title>
        <authorList>
            <person name="Sombolestani A."/>
        </authorList>
    </citation>
    <scope>NUCLEOTIDE SEQUENCE [LARGE SCALE GENOMIC DNA]</scope>
    <source>
        <strain evidence="1 2">NBRC 102526</strain>
    </source>
</reference>
<dbReference type="InterPro" id="IPR012550">
    <property type="entry name" value="DUF1706"/>
</dbReference>
<accession>A0ABT1CHM4</accession>
<proteinExistence type="predicted"/>
<sequence length="173" mass="20291">MAVPTNKDELLKAIESNFEKLFEDLREVPLSAVDDTSLDGHAKGTRMSVGNLVAYLIGWNELVLKWLERDATGLPIEFPETGFRWNELGRLARKFYRDCEDIPYPQLTERLADAKTRIVSLIEERSNDELYGRPWYEKWTMGRMIQFNTASPYANARRRLRKWLKAESRPRRP</sequence>
<dbReference type="InterPro" id="IPR034660">
    <property type="entry name" value="DinB/YfiT-like"/>
</dbReference>
<protein>
    <submittedName>
        <fullName evidence="1">ClbS/DfsB family four-helix bundle protein</fullName>
    </submittedName>
</protein>
<dbReference type="EMBL" id="JAMXQU010000007">
    <property type="protein sequence ID" value="MCO6160372.1"/>
    <property type="molecule type" value="Genomic_DNA"/>
</dbReference>
<dbReference type="Pfam" id="PF08020">
    <property type="entry name" value="DUF1706"/>
    <property type="match status" value="1"/>
</dbReference>
<dbReference type="SUPFAM" id="SSF109854">
    <property type="entry name" value="DinB/YfiT-like putative metalloenzymes"/>
    <property type="match status" value="1"/>
</dbReference>
<keyword evidence="2" id="KW-1185">Reference proteome</keyword>
<dbReference type="RefSeq" id="WP_252849535.1">
    <property type="nucleotide sequence ID" value="NZ_JAMXQU010000007.1"/>
</dbReference>
<dbReference type="PANTHER" id="PTHR40658:SF3">
    <property type="entry name" value="CLBS_DFSB FAMILY FOUR-HELIX BUNDLE PROTEIN"/>
    <property type="match status" value="1"/>
</dbReference>
<dbReference type="PANTHER" id="PTHR40658">
    <property type="match status" value="1"/>
</dbReference>
<comment type="caution">
    <text evidence="1">The sequence shown here is derived from an EMBL/GenBank/DDBJ whole genome shotgun (WGS) entry which is preliminary data.</text>
</comment>
<gene>
    <name evidence="1" type="ORF">NF685_10070</name>
</gene>
<dbReference type="Gene3D" id="1.20.120.450">
    <property type="entry name" value="dinb family like domain"/>
    <property type="match status" value="1"/>
</dbReference>
<dbReference type="Proteomes" id="UP001523401">
    <property type="component" value="Unassembled WGS sequence"/>
</dbReference>
<evidence type="ECO:0000313" key="1">
    <source>
        <dbReference type="EMBL" id="MCO6160372.1"/>
    </source>
</evidence>
<dbReference type="PIRSF" id="PIRSF031551">
    <property type="entry name" value="DUF1706"/>
    <property type="match status" value="1"/>
</dbReference>
<organism evidence="1 2">
    <name type="scientific">Asaia lannensis NBRC 102526</name>
    <dbReference type="NCBI Taxonomy" id="1307926"/>
    <lineage>
        <taxon>Bacteria</taxon>
        <taxon>Pseudomonadati</taxon>
        <taxon>Pseudomonadota</taxon>
        <taxon>Alphaproteobacteria</taxon>
        <taxon>Acetobacterales</taxon>
        <taxon>Acetobacteraceae</taxon>
        <taxon>Asaia</taxon>
    </lineage>
</organism>